<evidence type="ECO:0000256" key="1">
    <source>
        <dbReference type="ARBA" id="ARBA00004651"/>
    </source>
</evidence>
<protein>
    <submittedName>
        <fullName evidence="9">Putative ABC transport system permease protein</fullName>
    </submittedName>
</protein>
<name>A0A1H9YIQ4_9GAMM</name>
<dbReference type="InterPro" id="IPR038766">
    <property type="entry name" value="Membrane_comp_ABC_pdt"/>
</dbReference>
<dbReference type="EMBL" id="FOHZ01000001">
    <property type="protein sequence ID" value="SES68870.1"/>
    <property type="molecule type" value="Genomic_DNA"/>
</dbReference>
<dbReference type="PANTHER" id="PTHR30287">
    <property type="entry name" value="MEMBRANE COMPONENT OF PREDICTED ABC SUPERFAMILY METABOLITE UPTAKE TRANSPORTER"/>
    <property type="match status" value="1"/>
</dbReference>
<feature type="transmembrane region" description="Helical" evidence="6">
    <location>
        <begin position="256"/>
        <end position="275"/>
    </location>
</feature>
<keyword evidence="2" id="KW-1003">Cell membrane</keyword>
<reference evidence="10" key="1">
    <citation type="submission" date="2016-10" db="EMBL/GenBank/DDBJ databases">
        <authorList>
            <person name="Varghese N."/>
            <person name="Submissions S."/>
        </authorList>
    </citation>
    <scope>NUCLEOTIDE SEQUENCE [LARGE SCALE GENOMIC DNA]</scope>
    <source>
        <strain evidence="10">CGMCC 1.6489</strain>
    </source>
</reference>
<evidence type="ECO:0000259" key="7">
    <source>
        <dbReference type="Pfam" id="PF02687"/>
    </source>
</evidence>
<feature type="transmembrane region" description="Helical" evidence="6">
    <location>
        <begin position="471"/>
        <end position="491"/>
    </location>
</feature>
<comment type="subcellular location">
    <subcellularLocation>
        <location evidence="1">Cell membrane</location>
        <topology evidence="1">Multi-pass membrane protein</topology>
    </subcellularLocation>
</comment>
<dbReference type="InterPro" id="IPR003838">
    <property type="entry name" value="ABC3_permease_C"/>
</dbReference>
<proteinExistence type="predicted"/>
<gene>
    <name evidence="9" type="ORF">SAMN04487962_101186</name>
</gene>
<evidence type="ECO:0000259" key="8">
    <source>
        <dbReference type="Pfam" id="PF12704"/>
    </source>
</evidence>
<feature type="domain" description="ABC3 transporter permease C-terminal" evidence="7">
    <location>
        <begin position="262"/>
        <end position="376"/>
    </location>
</feature>
<feature type="transmembrane region" description="Helical" evidence="6">
    <location>
        <begin position="391"/>
        <end position="412"/>
    </location>
</feature>
<feature type="transmembrane region" description="Helical" evidence="6">
    <location>
        <begin position="350"/>
        <end position="370"/>
    </location>
</feature>
<accession>A0A1H9YIQ4</accession>
<feature type="transmembrane region" description="Helical" evidence="6">
    <location>
        <begin position="706"/>
        <end position="725"/>
    </location>
</feature>
<keyword evidence="4 6" id="KW-1133">Transmembrane helix</keyword>
<feature type="transmembrane region" description="Helical" evidence="6">
    <location>
        <begin position="308"/>
        <end position="330"/>
    </location>
</feature>
<dbReference type="OrthoDB" id="5292592at2"/>
<evidence type="ECO:0000256" key="6">
    <source>
        <dbReference type="SAM" id="Phobius"/>
    </source>
</evidence>
<feature type="transmembrane region" description="Helical" evidence="6">
    <location>
        <begin position="21"/>
        <end position="40"/>
    </location>
</feature>
<dbReference type="GO" id="GO:0005886">
    <property type="term" value="C:plasma membrane"/>
    <property type="evidence" value="ECO:0007669"/>
    <property type="project" value="UniProtKB-SubCell"/>
</dbReference>
<sequence length="828" mass="90736">MSASQKLGSVKRDWRQRDVKVVLSALIIAVATVAIIALFASQLQRTLITSASSFLAADRQLEAEHGKPIPAEWREEARNRGLQTARMVEFSTMLSGGERFQLVSIKAVSDEYPLRGKIEFQQDADSDRQLLGQGPRPGEAWLNPRLVRLLEIDVGDTVEVGNLELTVSGLLVREPDGGFNLGGLAPRVMMHADDVDATGVIQEGSRVEYVNLFAGEEAALDGFYQWLQPRLEPSHEWESIRDGEALSESLQRAERFLLLGGSIAVLLASVAVAVASRQFAVGQRDTVALLKTLGLSSRRIGHMYLVRLSVWGLAGMAGGLLVALPVYGFLNNLMARVLEQEIPFTVDLPSLMPALATAVVSLFAFAYPPIRRLRHVPAMRVLRSQPGEADSRAWSDIAIAVVAIFGLVWLYAREVMLVVALIGGLVALLGTLALLGWLLLLALRRVTGGGNAWRLALVGLYRHRRASLSQIAVFAMTLMLASTLILVRSSLLADWQAQLPEQTPNHFLINIAPSTVDEVDAFWREQGQGLDTLYPMVRGRLTEINGQPVRQVVSKDDSVNALNRELNLTWMESLPEDNRIVAGDWFGSDQTEGVSVEAELAAELGVDVGDVLGFTIGSETIAEPITSIRTVQWESMKPNFYMAFPPGGALEGLPATWITSFYLPEDRKDALNEFTREFPTVSLLEVDHIIERIQAIVGQVTQAIEAILALILAASLVVMAAVVSATLQDRQREGALLRTLGGRQSLLVNSTMLEFGLAGLLAGILGVLAAESAVWALQYRMFGGEFRWHWQVALPIPLISGFVLALLGRWQLRPVLQVSPMLLLRRLE</sequence>
<feature type="transmembrane region" description="Helical" evidence="6">
    <location>
        <begin position="418"/>
        <end position="443"/>
    </location>
</feature>
<evidence type="ECO:0000256" key="5">
    <source>
        <dbReference type="ARBA" id="ARBA00023136"/>
    </source>
</evidence>
<evidence type="ECO:0000256" key="2">
    <source>
        <dbReference type="ARBA" id="ARBA00022475"/>
    </source>
</evidence>
<organism evidence="9 10">
    <name type="scientific">Marinobacter segnicrescens</name>
    <dbReference type="NCBI Taxonomy" id="430453"/>
    <lineage>
        <taxon>Bacteria</taxon>
        <taxon>Pseudomonadati</taxon>
        <taxon>Pseudomonadota</taxon>
        <taxon>Gammaproteobacteria</taxon>
        <taxon>Pseudomonadales</taxon>
        <taxon>Marinobacteraceae</taxon>
        <taxon>Marinobacter</taxon>
    </lineage>
</organism>
<dbReference type="RefSeq" id="WP_091848352.1">
    <property type="nucleotide sequence ID" value="NZ_FOHZ01000001.1"/>
</dbReference>
<feature type="transmembrane region" description="Helical" evidence="6">
    <location>
        <begin position="746"/>
        <end position="768"/>
    </location>
</feature>
<evidence type="ECO:0000313" key="9">
    <source>
        <dbReference type="EMBL" id="SES68870.1"/>
    </source>
</evidence>
<dbReference type="PANTHER" id="PTHR30287:SF1">
    <property type="entry name" value="INNER MEMBRANE PROTEIN"/>
    <property type="match status" value="1"/>
</dbReference>
<dbReference type="InterPro" id="IPR025857">
    <property type="entry name" value="MacB_PCD"/>
</dbReference>
<keyword evidence="10" id="KW-1185">Reference proteome</keyword>
<feature type="domain" description="ABC3 transporter permease C-terminal" evidence="7">
    <location>
        <begin position="707"/>
        <end position="807"/>
    </location>
</feature>
<keyword evidence="5 6" id="KW-0472">Membrane</keyword>
<keyword evidence="3 6" id="KW-0812">Transmembrane</keyword>
<evidence type="ECO:0000256" key="3">
    <source>
        <dbReference type="ARBA" id="ARBA00022692"/>
    </source>
</evidence>
<feature type="transmembrane region" description="Helical" evidence="6">
    <location>
        <begin position="788"/>
        <end position="807"/>
    </location>
</feature>
<dbReference type="STRING" id="430453.SAMN04487962_101186"/>
<dbReference type="Proteomes" id="UP000198762">
    <property type="component" value="Unassembled WGS sequence"/>
</dbReference>
<evidence type="ECO:0000256" key="4">
    <source>
        <dbReference type="ARBA" id="ARBA00022989"/>
    </source>
</evidence>
<dbReference type="Pfam" id="PF12704">
    <property type="entry name" value="MacB_PCD"/>
    <property type="match status" value="1"/>
</dbReference>
<dbReference type="Pfam" id="PF02687">
    <property type="entry name" value="FtsX"/>
    <property type="match status" value="2"/>
</dbReference>
<evidence type="ECO:0000313" key="10">
    <source>
        <dbReference type="Proteomes" id="UP000198762"/>
    </source>
</evidence>
<feature type="domain" description="MacB-like periplasmic core" evidence="8">
    <location>
        <begin position="23"/>
        <end position="199"/>
    </location>
</feature>
<dbReference type="AlphaFoldDB" id="A0A1H9YIQ4"/>